<protein>
    <submittedName>
        <fullName evidence="1">Uncharacterized protein</fullName>
    </submittedName>
</protein>
<feature type="non-terminal residue" evidence="1">
    <location>
        <position position="41"/>
    </location>
</feature>
<comment type="caution">
    <text evidence="1">The sequence shown here is derived from an EMBL/GenBank/DDBJ whole genome shotgun (WGS) entry which is preliminary data.</text>
</comment>
<gene>
    <name evidence="1" type="ORF">EZS27_020835</name>
</gene>
<dbReference type="EMBL" id="SNRY01001501">
    <property type="protein sequence ID" value="KAA6330453.1"/>
    <property type="molecule type" value="Genomic_DNA"/>
</dbReference>
<reference evidence="1" key="1">
    <citation type="submission" date="2019-03" db="EMBL/GenBank/DDBJ databases">
        <title>Single cell metagenomics reveals metabolic interactions within the superorganism composed of flagellate Streblomastix strix and complex community of Bacteroidetes bacteria on its surface.</title>
        <authorList>
            <person name="Treitli S.C."/>
            <person name="Kolisko M."/>
            <person name="Husnik F."/>
            <person name="Keeling P."/>
            <person name="Hampl V."/>
        </authorList>
    </citation>
    <scope>NUCLEOTIDE SEQUENCE</scope>
    <source>
        <strain evidence="1">STM</strain>
    </source>
</reference>
<name>A0A5J4RCK9_9ZZZZ</name>
<proteinExistence type="predicted"/>
<accession>A0A5J4RCK9</accession>
<organism evidence="1">
    <name type="scientific">termite gut metagenome</name>
    <dbReference type="NCBI Taxonomy" id="433724"/>
    <lineage>
        <taxon>unclassified sequences</taxon>
        <taxon>metagenomes</taxon>
        <taxon>organismal metagenomes</taxon>
    </lineage>
</organism>
<sequence>MSKYKISGNMGLFGLQIHKAKLSQTGNPLERFSKAVDFEMF</sequence>
<evidence type="ECO:0000313" key="1">
    <source>
        <dbReference type="EMBL" id="KAA6330453.1"/>
    </source>
</evidence>
<dbReference type="AlphaFoldDB" id="A0A5J4RCK9"/>